<dbReference type="AlphaFoldDB" id="X1QT60"/>
<evidence type="ECO:0000256" key="4">
    <source>
        <dbReference type="ARBA" id="ARBA00023239"/>
    </source>
</evidence>
<dbReference type="Gene3D" id="3.90.25.10">
    <property type="entry name" value="UDP-galactose 4-epimerase, domain 1"/>
    <property type="match status" value="1"/>
</dbReference>
<dbReference type="Gene3D" id="3.40.50.720">
    <property type="entry name" value="NAD(P)-binding Rossmann-like Domain"/>
    <property type="match status" value="1"/>
</dbReference>
<name>X1QT60_9ZZZZ</name>
<dbReference type="Pfam" id="PF16363">
    <property type="entry name" value="GDP_Man_Dehyd"/>
    <property type="match status" value="1"/>
</dbReference>
<evidence type="ECO:0000313" key="6">
    <source>
        <dbReference type="EMBL" id="GAI54090.1"/>
    </source>
</evidence>
<dbReference type="EMBL" id="BARV01033804">
    <property type="protein sequence ID" value="GAI54090.1"/>
    <property type="molecule type" value="Genomic_DNA"/>
</dbReference>
<dbReference type="PANTHER" id="PTHR43715">
    <property type="entry name" value="GDP-MANNOSE 4,6-DEHYDRATASE"/>
    <property type="match status" value="1"/>
</dbReference>
<gene>
    <name evidence="6" type="ORF">S06H3_53069</name>
</gene>
<evidence type="ECO:0000256" key="2">
    <source>
        <dbReference type="ARBA" id="ARBA00009263"/>
    </source>
</evidence>
<comment type="similarity">
    <text evidence="2">Belongs to the NAD(P)-dependent epimerase/dehydratase family. GDP-mannose 4,6-dehydratase subfamily.</text>
</comment>
<dbReference type="InterPro" id="IPR016040">
    <property type="entry name" value="NAD(P)-bd_dom"/>
</dbReference>
<comment type="cofactor">
    <cofactor evidence="1">
        <name>NADP(+)</name>
        <dbReference type="ChEBI" id="CHEBI:58349"/>
    </cofactor>
</comment>
<organism evidence="6">
    <name type="scientific">marine sediment metagenome</name>
    <dbReference type="NCBI Taxonomy" id="412755"/>
    <lineage>
        <taxon>unclassified sequences</taxon>
        <taxon>metagenomes</taxon>
        <taxon>ecological metagenomes</taxon>
    </lineage>
</organism>
<feature type="non-terminal residue" evidence="6">
    <location>
        <position position="78"/>
    </location>
</feature>
<evidence type="ECO:0000259" key="5">
    <source>
        <dbReference type="Pfam" id="PF16363"/>
    </source>
</evidence>
<dbReference type="GO" id="GO:0042351">
    <property type="term" value="P:'de novo' GDP-L-fucose biosynthetic process"/>
    <property type="evidence" value="ECO:0007669"/>
    <property type="project" value="TreeGrafter"/>
</dbReference>
<evidence type="ECO:0000256" key="3">
    <source>
        <dbReference type="ARBA" id="ARBA00011989"/>
    </source>
</evidence>
<keyword evidence="4" id="KW-0456">Lyase</keyword>
<protein>
    <recommendedName>
        <fullName evidence="3">GDP-mannose 4,6-dehydratase</fullName>
        <ecNumber evidence="3">4.2.1.47</ecNumber>
    </recommendedName>
</protein>
<feature type="domain" description="NAD(P)-binding" evidence="5">
    <location>
        <begin position="1"/>
        <end position="77"/>
    </location>
</feature>
<comment type="caution">
    <text evidence="6">The sequence shown here is derived from an EMBL/GenBank/DDBJ whole genome shotgun (WGS) entry which is preliminary data.</text>
</comment>
<sequence length="78" mass="9301">MGNLEPKRDWGFTPEYVQFMHKILQNDKPEDFVIGTGEAHSVKEFVKEAFCYVDLDWEKYVKIDPRYFRPTEVEELVA</sequence>
<dbReference type="PANTHER" id="PTHR43715:SF1">
    <property type="entry name" value="GDP-MANNOSE 4,6 DEHYDRATASE"/>
    <property type="match status" value="1"/>
</dbReference>
<proteinExistence type="inferred from homology"/>
<dbReference type="EC" id="4.2.1.47" evidence="3"/>
<reference evidence="6" key="1">
    <citation type="journal article" date="2014" name="Front. Microbiol.">
        <title>High frequency of phylogenetically diverse reductive dehalogenase-homologous genes in deep subseafloor sedimentary metagenomes.</title>
        <authorList>
            <person name="Kawai M."/>
            <person name="Futagami T."/>
            <person name="Toyoda A."/>
            <person name="Takaki Y."/>
            <person name="Nishi S."/>
            <person name="Hori S."/>
            <person name="Arai W."/>
            <person name="Tsubouchi T."/>
            <person name="Morono Y."/>
            <person name="Uchiyama I."/>
            <person name="Ito T."/>
            <person name="Fujiyama A."/>
            <person name="Inagaki F."/>
            <person name="Takami H."/>
        </authorList>
    </citation>
    <scope>NUCLEOTIDE SEQUENCE</scope>
    <source>
        <strain evidence="6">Expedition CK06-06</strain>
    </source>
</reference>
<dbReference type="InterPro" id="IPR006368">
    <property type="entry name" value="GDP_Man_deHydtase"/>
</dbReference>
<dbReference type="SUPFAM" id="SSF51735">
    <property type="entry name" value="NAD(P)-binding Rossmann-fold domains"/>
    <property type="match status" value="1"/>
</dbReference>
<dbReference type="InterPro" id="IPR036291">
    <property type="entry name" value="NAD(P)-bd_dom_sf"/>
</dbReference>
<evidence type="ECO:0000256" key="1">
    <source>
        <dbReference type="ARBA" id="ARBA00001937"/>
    </source>
</evidence>
<accession>X1QT60</accession>
<dbReference type="GO" id="GO:0008446">
    <property type="term" value="F:GDP-mannose 4,6-dehydratase activity"/>
    <property type="evidence" value="ECO:0007669"/>
    <property type="project" value="UniProtKB-EC"/>
</dbReference>